<dbReference type="Proteomes" id="UP000293823">
    <property type="component" value="Unassembled WGS sequence"/>
</dbReference>
<feature type="compositionally biased region" description="Acidic residues" evidence="1">
    <location>
        <begin position="389"/>
        <end position="405"/>
    </location>
</feature>
<gene>
    <name evidence="2" type="ORF">AA0113_g12307</name>
</gene>
<feature type="compositionally biased region" description="Polar residues" evidence="1">
    <location>
        <begin position="352"/>
        <end position="369"/>
    </location>
</feature>
<name>A0A4V1WXF3_9PLEO</name>
<feature type="region of interest" description="Disordered" evidence="1">
    <location>
        <begin position="507"/>
        <end position="547"/>
    </location>
</feature>
<feature type="compositionally biased region" description="Low complexity" evidence="1">
    <location>
        <begin position="406"/>
        <end position="418"/>
    </location>
</feature>
<dbReference type="OrthoDB" id="3692048at2759"/>
<feature type="region of interest" description="Disordered" evidence="1">
    <location>
        <begin position="291"/>
        <end position="449"/>
    </location>
</feature>
<feature type="compositionally biased region" description="Polar residues" evidence="1">
    <location>
        <begin position="428"/>
        <end position="441"/>
    </location>
</feature>
<feature type="compositionally biased region" description="Basic and acidic residues" evidence="1">
    <location>
        <begin position="202"/>
        <end position="215"/>
    </location>
</feature>
<feature type="compositionally biased region" description="Polar residues" evidence="1">
    <location>
        <begin position="110"/>
        <end position="119"/>
    </location>
</feature>
<dbReference type="AlphaFoldDB" id="A0A4V1WXF3"/>
<reference evidence="3" key="1">
    <citation type="journal article" date="2019" name="bioRxiv">
        <title>Genomics, evolutionary history and diagnostics of the Alternaria alternata species group including apple and Asian pear pathotypes.</title>
        <authorList>
            <person name="Armitage A.D."/>
            <person name="Cockerton H.M."/>
            <person name="Sreenivasaprasad S."/>
            <person name="Woodhall J.W."/>
            <person name="Lane C.R."/>
            <person name="Harrison R.J."/>
            <person name="Clarkson J.P."/>
        </authorList>
    </citation>
    <scope>NUCLEOTIDE SEQUENCE [LARGE SCALE GENOMIC DNA]</scope>
    <source>
        <strain evidence="3">RGR 97.0016</strain>
    </source>
</reference>
<feature type="compositionally biased region" description="Low complexity" evidence="1">
    <location>
        <begin position="157"/>
        <end position="170"/>
    </location>
</feature>
<evidence type="ECO:0000256" key="1">
    <source>
        <dbReference type="SAM" id="MobiDB-lite"/>
    </source>
</evidence>
<proteinExistence type="predicted"/>
<feature type="compositionally biased region" description="Basic and acidic residues" evidence="1">
    <location>
        <begin position="120"/>
        <end position="132"/>
    </location>
</feature>
<feature type="compositionally biased region" description="Basic and acidic residues" evidence="1">
    <location>
        <begin position="538"/>
        <end position="547"/>
    </location>
</feature>
<organism evidence="2 3">
    <name type="scientific">Alternaria arborescens</name>
    <dbReference type="NCBI Taxonomy" id="156630"/>
    <lineage>
        <taxon>Eukaryota</taxon>
        <taxon>Fungi</taxon>
        <taxon>Dikarya</taxon>
        <taxon>Ascomycota</taxon>
        <taxon>Pezizomycotina</taxon>
        <taxon>Dothideomycetes</taxon>
        <taxon>Pleosporomycetidae</taxon>
        <taxon>Pleosporales</taxon>
        <taxon>Pleosporineae</taxon>
        <taxon>Pleosporaceae</taxon>
        <taxon>Alternaria</taxon>
        <taxon>Alternaria sect. Alternaria</taxon>
    </lineage>
</organism>
<evidence type="ECO:0000313" key="3">
    <source>
        <dbReference type="Proteomes" id="UP000293823"/>
    </source>
</evidence>
<dbReference type="EMBL" id="PEJP01000092">
    <property type="protein sequence ID" value="RYO27368.1"/>
    <property type="molecule type" value="Genomic_DNA"/>
</dbReference>
<feature type="compositionally biased region" description="Basic residues" evidence="1">
    <location>
        <begin position="521"/>
        <end position="537"/>
    </location>
</feature>
<feature type="compositionally biased region" description="Acidic residues" evidence="1">
    <location>
        <begin position="133"/>
        <end position="146"/>
    </location>
</feature>
<feature type="compositionally biased region" description="Polar residues" evidence="1">
    <location>
        <begin position="220"/>
        <end position="235"/>
    </location>
</feature>
<feature type="compositionally biased region" description="Basic and acidic residues" evidence="1">
    <location>
        <begin position="375"/>
        <end position="388"/>
    </location>
</feature>
<feature type="compositionally biased region" description="Basic and acidic residues" evidence="1">
    <location>
        <begin position="71"/>
        <end position="90"/>
    </location>
</feature>
<feature type="region of interest" description="Disordered" evidence="1">
    <location>
        <begin position="54"/>
        <end position="252"/>
    </location>
</feature>
<protein>
    <submittedName>
        <fullName evidence="2">Uncharacterized protein</fullName>
    </submittedName>
</protein>
<accession>A0A4V1WXF3</accession>
<comment type="caution">
    <text evidence="2">The sequence shown here is derived from an EMBL/GenBank/DDBJ whole genome shotgun (WGS) entry which is preliminary data.</text>
</comment>
<feature type="compositionally biased region" description="Polar residues" evidence="1">
    <location>
        <begin position="292"/>
        <end position="317"/>
    </location>
</feature>
<evidence type="ECO:0000313" key="2">
    <source>
        <dbReference type="EMBL" id="RYO27368.1"/>
    </source>
</evidence>
<keyword evidence="3" id="KW-1185">Reference proteome</keyword>
<feature type="compositionally biased region" description="Basic residues" evidence="1">
    <location>
        <begin position="91"/>
        <end position="104"/>
    </location>
</feature>
<feature type="compositionally biased region" description="Basic and acidic residues" evidence="1">
    <location>
        <begin position="507"/>
        <end position="519"/>
    </location>
</feature>
<sequence>MADRYSKFIVNGNGKNPGFRPIFEGQFGCTNIHDLKKQDFMDIAVEFDTVNAPLSLDDPDIGTKASQAQKEALRAAVDARRRTRQGEAKAKGGKRTTSGKKKATGLRAQAQKTGTTSAQPKKDKTNAQKDEASPSDDEIAEQDDDGDVRMAEDQDGGDTTTVVDPTADAVSGLHNKRKRRSTTRAPIANKRIRSTRSTPAGEGRHSQEPEEDKKAAVFPTRTTRATKQTRGQATTRVIRETPPVDDPSSNYTRASMKHSMVAKLKVEGSRVQAAIQVSETDGDRNMTLADVNIQSLTADQSQKQTARDTQTANTPQKNYEERISGRLQARSSSHDSTTSMGSHKNDLEDASAQPQDMPSAGSVRSNNKTAVRGEPLQKDKKETTKPSESEDSAGDETSNESEESAGSEVASDDASSVESIKESDVKNMLSTKNYFYDNSKSPYDEEEAHNRVCAKTGNMGSSHDRNWDPKFEGTHKVDGYMNIKPLWLAKTYDRSLMDPREQELYDAQKEEWERQDTKNARLQRPKKPKQPKKKKKRTYIDRILENR</sequence>